<feature type="compositionally biased region" description="Basic residues" evidence="1">
    <location>
        <begin position="194"/>
        <end position="208"/>
    </location>
</feature>
<feature type="compositionally biased region" description="Basic residues" evidence="1">
    <location>
        <begin position="148"/>
        <end position="159"/>
    </location>
</feature>
<dbReference type="AlphaFoldDB" id="A0A448ZHC1"/>
<feature type="region of interest" description="Disordered" evidence="1">
    <location>
        <begin position="134"/>
        <end position="215"/>
    </location>
</feature>
<evidence type="ECO:0000256" key="1">
    <source>
        <dbReference type="SAM" id="MobiDB-lite"/>
    </source>
</evidence>
<accession>A0A448ZHC1</accession>
<dbReference type="Proteomes" id="UP000291116">
    <property type="component" value="Unassembled WGS sequence"/>
</dbReference>
<proteinExistence type="predicted"/>
<feature type="compositionally biased region" description="Polar residues" evidence="1">
    <location>
        <begin position="60"/>
        <end position="78"/>
    </location>
</feature>
<evidence type="ECO:0000313" key="2">
    <source>
        <dbReference type="EMBL" id="VEU41434.1"/>
    </source>
</evidence>
<name>A0A448ZHC1_9STRA</name>
<dbReference type="EMBL" id="CAACVS010000351">
    <property type="protein sequence ID" value="VEU41434.1"/>
    <property type="molecule type" value="Genomic_DNA"/>
</dbReference>
<sequence length="215" mass="24634">MRMPVPSYSTSPHHSYNAPQRKLNRSTFCKDINQSICNIDRTASENSINPRLQFGPRVTYNPSKSSTIDRSVSENNISPRGRFGPRVTYKPRKPVEETRPECLRMFHETMPETKYLDSEEECRLAASVYGFGEALESEESSPEDEKKEKKKSSSKKSKKNDRGNKEGIKKEKSDKSKKKSSSKNSKKKDDRKSKSAKKSSSKKSKKKDRKDSEKQ</sequence>
<feature type="compositionally biased region" description="Basic residues" evidence="1">
    <location>
        <begin position="175"/>
        <end position="186"/>
    </location>
</feature>
<feature type="region of interest" description="Disordered" evidence="1">
    <location>
        <begin position="53"/>
        <end position="90"/>
    </location>
</feature>
<reference evidence="2 3" key="1">
    <citation type="submission" date="2019-01" db="EMBL/GenBank/DDBJ databases">
        <authorList>
            <person name="Ferrante I. M."/>
        </authorList>
    </citation>
    <scope>NUCLEOTIDE SEQUENCE [LARGE SCALE GENOMIC DNA]</scope>
    <source>
        <strain evidence="2 3">B856</strain>
    </source>
</reference>
<evidence type="ECO:0000313" key="3">
    <source>
        <dbReference type="Proteomes" id="UP000291116"/>
    </source>
</evidence>
<gene>
    <name evidence="2" type="ORF">PSNMU_V1.4_AUG-EV-PASAV3_0083530</name>
</gene>
<keyword evidence="3" id="KW-1185">Reference proteome</keyword>
<protein>
    <submittedName>
        <fullName evidence="2">Uncharacterized protein</fullName>
    </submittedName>
</protein>
<feature type="compositionally biased region" description="Basic and acidic residues" evidence="1">
    <location>
        <begin position="160"/>
        <end position="174"/>
    </location>
</feature>
<organism evidence="2 3">
    <name type="scientific">Pseudo-nitzschia multistriata</name>
    <dbReference type="NCBI Taxonomy" id="183589"/>
    <lineage>
        <taxon>Eukaryota</taxon>
        <taxon>Sar</taxon>
        <taxon>Stramenopiles</taxon>
        <taxon>Ochrophyta</taxon>
        <taxon>Bacillariophyta</taxon>
        <taxon>Bacillariophyceae</taxon>
        <taxon>Bacillariophycidae</taxon>
        <taxon>Bacillariales</taxon>
        <taxon>Bacillariaceae</taxon>
        <taxon>Pseudo-nitzschia</taxon>
    </lineage>
</organism>